<protein>
    <recommendedName>
        <fullName evidence="3">Ig-like domain-containing protein</fullName>
    </recommendedName>
</protein>
<dbReference type="Proteomes" id="UP000005408">
    <property type="component" value="Unassembled WGS sequence"/>
</dbReference>
<dbReference type="InterPro" id="IPR007110">
    <property type="entry name" value="Ig-like_dom"/>
</dbReference>
<feature type="domain" description="Ig-like" evidence="3">
    <location>
        <begin position="163"/>
        <end position="254"/>
    </location>
</feature>
<feature type="signal peptide" evidence="2">
    <location>
        <begin position="1"/>
        <end position="22"/>
    </location>
</feature>
<evidence type="ECO:0000313" key="4">
    <source>
        <dbReference type="EnsemblMetazoa" id="G32766.1:cds"/>
    </source>
</evidence>
<keyword evidence="1" id="KW-1133">Transmembrane helix</keyword>
<sequence>MAAFSFVWIVVFSVFLFHCSEEMTYIDISSRSISLGESYLSVTCLHFPSWYFRTNDSRLGFFLQFRQNKTNEWETLIEVNGSGTFITNISKAIETNIERNETCYNNRYRSRCRIYTNISMHLETCKDNIFPSFRCQFSDGTDTEISWDLELEIKGKPTFINSPSIVNPLTSKVFELGEVLQLQCSGDKNFSTQTNPDIRWCKSASGQFEVISLQENPQTQIVSQREDDCTFVQKSEIFYHITDDDNDPEFMCELGYNAYSKICGKGRFNSTLRIPTNLKGDKWTLSPVIIYNEDSMLHPQNITMEGIGRTVQLLCVGSKVNQTKSVMEKIMWCIRKKNNTKWKPIVLQEDKIESMINTSGKITIYSKITYHLIGLDKYIDVMCQISSSSNCGSGEVSSTVSLQINPSELKGQYYPKQRETVPEPERRESWLVMTMIISVTLLICIMFLLFGFVIKRKCKQVVTAPNENYSNTELNRGCSPRERAGDIYQNQHCSPTANESDNTYEMPLSPIKQPTYEEMKKTDVHKEEYEALSF</sequence>
<keyword evidence="5" id="KW-1185">Reference proteome</keyword>
<accession>A0A8W8MKL7</accession>
<dbReference type="EnsemblMetazoa" id="G32766.1">
    <property type="protein sequence ID" value="G32766.1:cds"/>
    <property type="gene ID" value="G32766"/>
</dbReference>
<dbReference type="AlphaFoldDB" id="A0A8W8MKL7"/>
<feature type="chain" id="PRO_5036482089" description="Ig-like domain-containing protein" evidence="2">
    <location>
        <begin position="23"/>
        <end position="534"/>
    </location>
</feature>
<evidence type="ECO:0000313" key="5">
    <source>
        <dbReference type="Proteomes" id="UP000005408"/>
    </source>
</evidence>
<organism evidence="4 5">
    <name type="scientific">Magallana gigas</name>
    <name type="common">Pacific oyster</name>
    <name type="synonym">Crassostrea gigas</name>
    <dbReference type="NCBI Taxonomy" id="29159"/>
    <lineage>
        <taxon>Eukaryota</taxon>
        <taxon>Metazoa</taxon>
        <taxon>Spiralia</taxon>
        <taxon>Lophotrochozoa</taxon>
        <taxon>Mollusca</taxon>
        <taxon>Bivalvia</taxon>
        <taxon>Autobranchia</taxon>
        <taxon>Pteriomorphia</taxon>
        <taxon>Ostreida</taxon>
        <taxon>Ostreoidea</taxon>
        <taxon>Ostreidae</taxon>
        <taxon>Magallana</taxon>
    </lineage>
</organism>
<keyword evidence="1" id="KW-0472">Membrane</keyword>
<evidence type="ECO:0000259" key="3">
    <source>
        <dbReference type="PROSITE" id="PS50835"/>
    </source>
</evidence>
<reference evidence="4" key="1">
    <citation type="submission" date="2022-08" db="UniProtKB">
        <authorList>
            <consortium name="EnsemblMetazoa"/>
        </authorList>
    </citation>
    <scope>IDENTIFICATION</scope>
    <source>
        <strain evidence="4">05x7-T-G4-1.051#20</strain>
    </source>
</reference>
<feature type="transmembrane region" description="Helical" evidence="1">
    <location>
        <begin position="430"/>
        <end position="454"/>
    </location>
</feature>
<keyword evidence="2" id="KW-0732">Signal</keyword>
<proteinExistence type="predicted"/>
<evidence type="ECO:0000256" key="1">
    <source>
        <dbReference type="SAM" id="Phobius"/>
    </source>
</evidence>
<evidence type="ECO:0000256" key="2">
    <source>
        <dbReference type="SAM" id="SignalP"/>
    </source>
</evidence>
<keyword evidence="1" id="KW-0812">Transmembrane</keyword>
<name>A0A8W8MKL7_MAGGI</name>
<dbReference type="PROSITE" id="PS50835">
    <property type="entry name" value="IG_LIKE"/>
    <property type="match status" value="1"/>
</dbReference>